<comment type="pathway">
    <text evidence="2 8">Bacterial outer membrane biogenesis; LPS core biosynthesis.</text>
</comment>
<proteinExistence type="inferred from homology"/>
<protein>
    <recommendedName>
        <fullName evidence="4 8">3-deoxy-D-manno-octulosonic acid transferase</fullName>
        <shortName evidence="8">Kdo transferase</shortName>
        <ecNumber evidence="3 8">2.4.99.12</ecNumber>
    </recommendedName>
    <alternativeName>
        <fullName evidence="6 8">Lipid IV(A) 3-deoxy-D-manno-octulosonic acid transferase</fullName>
    </alternativeName>
</protein>
<name>A0ABX0W1H4_9RHOB</name>
<dbReference type="InterPro" id="IPR039901">
    <property type="entry name" value="Kdotransferase"/>
</dbReference>
<evidence type="ECO:0000256" key="8">
    <source>
        <dbReference type="RuleBase" id="RU365103"/>
    </source>
</evidence>
<evidence type="ECO:0000256" key="2">
    <source>
        <dbReference type="ARBA" id="ARBA00004713"/>
    </source>
</evidence>
<dbReference type="SUPFAM" id="SSF53756">
    <property type="entry name" value="UDP-Glycosyltransferase/glycogen phosphorylase"/>
    <property type="match status" value="1"/>
</dbReference>
<keyword evidence="5 8" id="KW-0808">Transferase</keyword>
<evidence type="ECO:0000259" key="9">
    <source>
        <dbReference type="Pfam" id="PF04413"/>
    </source>
</evidence>
<comment type="subcellular location">
    <subcellularLocation>
        <location evidence="8">Cell membrane</location>
    </subcellularLocation>
</comment>
<keyword evidence="8" id="KW-1003">Cell membrane</keyword>
<evidence type="ECO:0000256" key="1">
    <source>
        <dbReference type="ARBA" id="ARBA00003394"/>
    </source>
</evidence>
<dbReference type="Pfam" id="PF04413">
    <property type="entry name" value="Glycos_transf_N"/>
    <property type="match status" value="1"/>
</dbReference>
<dbReference type="GO" id="GO:0016740">
    <property type="term" value="F:transferase activity"/>
    <property type="evidence" value="ECO:0007669"/>
    <property type="project" value="UniProtKB-KW"/>
</dbReference>
<evidence type="ECO:0000256" key="7">
    <source>
        <dbReference type="ARBA" id="ARBA00049183"/>
    </source>
</evidence>
<dbReference type="RefSeq" id="WP_167681220.1">
    <property type="nucleotide sequence ID" value="NZ_QHLQ01000001.1"/>
</dbReference>
<comment type="function">
    <text evidence="1 8">Involved in lipopolysaccharide (LPS) biosynthesis. Catalyzes the transfer of 3-deoxy-D-manno-octulosonate (Kdo) residue(s) from CMP-Kdo to lipid IV(A), the tetraacyldisaccharide-1,4'-bisphosphate precursor of lipid A.</text>
</comment>
<dbReference type="InterPro" id="IPR038107">
    <property type="entry name" value="Glycos_transf_N_sf"/>
</dbReference>
<dbReference type="PANTHER" id="PTHR42755">
    <property type="entry name" value="3-DEOXY-MANNO-OCTULOSONATE CYTIDYLYLTRANSFERASE"/>
    <property type="match status" value="1"/>
</dbReference>
<dbReference type="PANTHER" id="PTHR42755:SF1">
    <property type="entry name" value="3-DEOXY-D-MANNO-OCTULOSONIC ACID TRANSFERASE, MITOCHONDRIAL-RELATED"/>
    <property type="match status" value="1"/>
</dbReference>
<comment type="caution">
    <text evidence="10">The sequence shown here is derived from an EMBL/GenBank/DDBJ whole genome shotgun (WGS) entry which is preliminary data.</text>
</comment>
<evidence type="ECO:0000313" key="10">
    <source>
        <dbReference type="EMBL" id="NIZ59486.1"/>
    </source>
</evidence>
<evidence type="ECO:0000256" key="6">
    <source>
        <dbReference type="ARBA" id="ARBA00031445"/>
    </source>
</evidence>
<dbReference type="EMBL" id="QHLQ01000001">
    <property type="protein sequence ID" value="NIZ59486.1"/>
    <property type="molecule type" value="Genomic_DNA"/>
</dbReference>
<evidence type="ECO:0000313" key="11">
    <source>
        <dbReference type="Proteomes" id="UP001429564"/>
    </source>
</evidence>
<dbReference type="Gene3D" id="3.40.50.11720">
    <property type="entry name" value="3-Deoxy-D-manno-octulosonic-acid transferase, N-terminal domain"/>
    <property type="match status" value="1"/>
</dbReference>
<evidence type="ECO:0000256" key="3">
    <source>
        <dbReference type="ARBA" id="ARBA00012621"/>
    </source>
</evidence>
<dbReference type="Gene3D" id="3.40.50.2000">
    <property type="entry name" value="Glycogen Phosphorylase B"/>
    <property type="match status" value="1"/>
</dbReference>
<organism evidence="10 11">
    <name type="scientific">Parasedimentitalea denitrificans</name>
    <dbReference type="NCBI Taxonomy" id="2211118"/>
    <lineage>
        <taxon>Bacteria</taxon>
        <taxon>Pseudomonadati</taxon>
        <taxon>Pseudomonadota</taxon>
        <taxon>Alphaproteobacteria</taxon>
        <taxon>Rhodobacterales</taxon>
        <taxon>Paracoccaceae</taxon>
        <taxon>Parasedimentitalea</taxon>
    </lineage>
</organism>
<comment type="catalytic activity">
    <reaction evidence="7 8">
        <text>lipid IVA (E. coli) + CMP-3-deoxy-beta-D-manno-octulosonate = alpha-Kdo-(2-&gt;6)-lipid IVA (E. coli) + CMP + H(+)</text>
        <dbReference type="Rhea" id="RHEA:28066"/>
        <dbReference type="ChEBI" id="CHEBI:15378"/>
        <dbReference type="ChEBI" id="CHEBI:58603"/>
        <dbReference type="ChEBI" id="CHEBI:60364"/>
        <dbReference type="ChEBI" id="CHEBI:60377"/>
        <dbReference type="ChEBI" id="CHEBI:85987"/>
        <dbReference type="EC" id="2.4.99.12"/>
    </reaction>
</comment>
<dbReference type="EC" id="2.4.99.12" evidence="3 8"/>
<keyword evidence="11" id="KW-1185">Reference proteome</keyword>
<keyword evidence="8" id="KW-0472">Membrane</keyword>
<dbReference type="Proteomes" id="UP001429564">
    <property type="component" value="Unassembled WGS sequence"/>
</dbReference>
<comment type="similarity">
    <text evidence="8">Belongs to the glycosyltransferase group 1 family.</text>
</comment>
<reference evidence="10 11" key="1">
    <citation type="submission" date="2018-05" db="EMBL/GenBank/DDBJ databases">
        <authorList>
            <person name="Zhang Y.-J."/>
        </authorList>
    </citation>
    <scope>NUCLEOTIDE SEQUENCE [LARGE SCALE GENOMIC DNA]</scope>
    <source>
        <strain evidence="10 11">CY04</strain>
    </source>
</reference>
<feature type="domain" description="3-deoxy-D-manno-octulosonic-acid transferase N-terminal" evidence="9">
    <location>
        <begin position="43"/>
        <end position="219"/>
    </location>
</feature>
<evidence type="ECO:0000256" key="5">
    <source>
        <dbReference type="ARBA" id="ARBA00022679"/>
    </source>
</evidence>
<dbReference type="InterPro" id="IPR007507">
    <property type="entry name" value="Glycos_transf_N"/>
</dbReference>
<accession>A0ABX0W1H4</accession>
<gene>
    <name evidence="10" type="ORF">DL239_00690</name>
</gene>
<sequence length="436" mass="47234">MTPNGGGPTLLYYMYRSATALVAPFAFRKVAARLAAHGVTAERQQERNGHATLPRPDGQVVWLHGASVGESLAALTLIKRLGEHLPHAHFLLTSGTATAQQVVERRMPPRCRHQFAPLDAAGPVRRFLSHWRPSAGIFVESELWPVTLASTRATGAKLALVNARLSDRSVARWRAKAPTALFVMEQFSLFLTQNQHISDSLLELGAHPDRVRDGGNLKAGSDPLPADEALLVQMHDALGSRPAWVASSTHIGEEQPVLTAHKALLEHHPDLCLVLTPRHPERGDDVADLIAKAGLTYARRSKDELPTEKTQVYLADTMGELGTWYALSPIVFLGGSLEPIGGHNPFEVARAGAAVITGPGYHNFTETFPPMIAAKGAVEIHDADQLSQAVSNWLTQPDTLHQAQQAAGEFATQQSAVLDGLIEMLIDHLDLDPKNA</sequence>
<evidence type="ECO:0000256" key="4">
    <source>
        <dbReference type="ARBA" id="ARBA00019077"/>
    </source>
</evidence>
<keyword evidence="8" id="KW-0448">Lipopolysaccharide biosynthesis</keyword>